<dbReference type="OrthoDB" id="5851038at2759"/>
<keyword evidence="2" id="KW-1133">Transmembrane helix</keyword>
<evidence type="ECO:0000313" key="3">
    <source>
        <dbReference type="EMBL" id="VBB34110.1"/>
    </source>
</evidence>
<keyword evidence="2" id="KW-0812">Transmembrane</keyword>
<proteinExistence type="predicted"/>
<dbReference type="EMBL" id="UPTC01003063">
    <property type="protein sequence ID" value="VBB34110.1"/>
    <property type="molecule type" value="Genomic_DNA"/>
</dbReference>
<evidence type="ECO:0000313" key="4">
    <source>
        <dbReference type="Proteomes" id="UP000276991"/>
    </source>
</evidence>
<keyword evidence="4" id="KW-1185">Reference proteome</keyword>
<dbReference type="AlphaFoldDB" id="A0A498SQI6"/>
<dbReference type="Proteomes" id="UP000276991">
    <property type="component" value="Unassembled WGS sequence"/>
</dbReference>
<sequence>MVFSKELGYDPDEWEECSDSDQFMLFGFTTRMFLSLTSIIFTILFFWFLKARKQHDKLYEAENLPSKDESKEKADELEMVKKRLEKLQQMETNFSKEETEALEEWQRKVARMEELRLQDLIEHVIDASGTISEIETESQLINCYHLIQEQYFFRLIDQAPSTMPSNKFTVPAAIHSAPYTEDVIASIQDAANTIIIGNERENGSVSSTNDWEAPAQSVTLGHFLEFFVERVQEFLYKPTNDQNIRASIENDGDFVKIYKDELQKSGTGMLQEQNRQITDTVTSTFPNIPIQNTLDERQQPMMTTELSSNQLAVAMATELSSEQLSVPMIAADYNMQENQQEKLLQKPDIYELIPTTTITTTATTATT</sequence>
<feature type="non-terminal residue" evidence="3">
    <location>
        <position position="367"/>
    </location>
</feature>
<keyword evidence="1" id="KW-0175">Coiled coil</keyword>
<organism evidence="3 4">
    <name type="scientific">Acanthocheilonema viteae</name>
    <name type="common">Filarial nematode worm</name>
    <name type="synonym">Dipetalonema viteae</name>
    <dbReference type="NCBI Taxonomy" id="6277"/>
    <lineage>
        <taxon>Eukaryota</taxon>
        <taxon>Metazoa</taxon>
        <taxon>Ecdysozoa</taxon>
        <taxon>Nematoda</taxon>
        <taxon>Chromadorea</taxon>
        <taxon>Rhabditida</taxon>
        <taxon>Spirurina</taxon>
        <taxon>Spiruromorpha</taxon>
        <taxon>Filarioidea</taxon>
        <taxon>Onchocercidae</taxon>
        <taxon>Acanthocheilonema</taxon>
    </lineage>
</organism>
<name>A0A498SQI6_ACAVI</name>
<evidence type="ECO:0000256" key="1">
    <source>
        <dbReference type="SAM" id="Coils"/>
    </source>
</evidence>
<feature type="transmembrane region" description="Helical" evidence="2">
    <location>
        <begin position="32"/>
        <end position="49"/>
    </location>
</feature>
<gene>
    <name evidence="3" type="ORF">NAV_LOCUS8901</name>
</gene>
<evidence type="ECO:0000256" key="2">
    <source>
        <dbReference type="SAM" id="Phobius"/>
    </source>
</evidence>
<feature type="coiled-coil region" evidence="1">
    <location>
        <begin position="67"/>
        <end position="115"/>
    </location>
</feature>
<keyword evidence="2" id="KW-0472">Membrane</keyword>
<reference evidence="3 4" key="1">
    <citation type="submission" date="2018-08" db="EMBL/GenBank/DDBJ databases">
        <authorList>
            <person name="Laetsch R D."/>
            <person name="Stevens L."/>
            <person name="Kumar S."/>
            <person name="Blaxter L. M."/>
        </authorList>
    </citation>
    <scope>NUCLEOTIDE SEQUENCE [LARGE SCALE GENOMIC DNA]</scope>
</reference>
<protein>
    <submittedName>
        <fullName evidence="3">Uncharacterized protein</fullName>
    </submittedName>
</protein>
<dbReference type="STRING" id="6277.A0A498SQI6"/>
<accession>A0A498SQI6</accession>